<dbReference type="InterPro" id="IPR012337">
    <property type="entry name" value="RNaseH-like_sf"/>
</dbReference>
<evidence type="ECO:0000259" key="1">
    <source>
        <dbReference type="PROSITE" id="PS50994"/>
    </source>
</evidence>
<sequence>MSIANPLWGAPRIHGELLKLGIEIGQTSAAKYMAKRRDPPSQGWRTFLRNHADGIAAMDLFVVPTISFRLLYGLVIVGHGRRQILWFGVTAHPTADWIANQITEACGWELAPRYLIRDRDGAYGEVFIRRLRSMGIRDRPTSPRSPWQNGYAERLIGSIRRECLDHVVVFSERHLRHLLLSYMKYYNGARTHLSLEKDAPVSRAVDRAGHILCRKILGGLHHEYVRI</sequence>
<evidence type="ECO:0000313" key="2">
    <source>
        <dbReference type="EMBL" id="SHH75129.1"/>
    </source>
</evidence>
<dbReference type="GO" id="GO:0015074">
    <property type="term" value="P:DNA integration"/>
    <property type="evidence" value="ECO:0007669"/>
    <property type="project" value="InterPro"/>
</dbReference>
<gene>
    <name evidence="2" type="ORF">SAMN05443248_5993</name>
</gene>
<evidence type="ECO:0000313" key="3">
    <source>
        <dbReference type="Proteomes" id="UP000189796"/>
    </source>
</evidence>
<dbReference type="AlphaFoldDB" id="A0A1M5VIP4"/>
<dbReference type="Proteomes" id="UP000189796">
    <property type="component" value="Chromosome I"/>
</dbReference>
<dbReference type="InterPro" id="IPR001584">
    <property type="entry name" value="Integrase_cat-core"/>
</dbReference>
<dbReference type="GO" id="GO:0003676">
    <property type="term" value="F:nucleic acid binding"/>
    <property type="evidence" value="ECO:0007669"/>
    <property type="project" value="InterPro"/>
</dbReference>
<name>A0A1M5VIP4_9BRAD</name>
<feature type="domain" description="Integrase catalytic" evidence="1">
    <location>
        <begin position="36"/>
        <end position="208"/>
    </location>
</feature>
<dbReference type="EMBL" id="LT670817">
    <property type="protein sequence ID" value="SHH75129.1"/>
    <property type="molecule type" value="Genomic_DNA"/>
</dbReference>
<protein>
    <submittedName>
        <fullName evidence="2">Integrase core domain-containing protein</fullName>
    </submittedName>
</protein>
<reference evidence="2 3" key="1">
    <citation type="submission" date="2016-11" db="EMBL/GenBank/DDBJ databases">
        <authorList>
            <person name="Jaros S."/>
            <person name="Januszkiewicz K."/>
            <person name="Wedrychowicz H."/>
        </authorList>
    </citation>
    <scope>NUCLEOTIDE SEQUENCE [LARGE SCALE GENOMIC DNA]</scope>
    <source>
        <strain evidence="2 3">GAS138</strain>
    </source>
</reference>
<accession>A0A1M5VIP4</accession>
<dbReference type="InterPro" id="IPR036397">
    <property type="entry name" value="RNaseH_sf"/>
</dbReference>
<organism evidence="2 3">
    <name type="scientific">Bradyrhizobium erythrophlei</name>
    <dbReference type="NCBI Taxonomy" id="1437360"/>
    <lineage>
        <taxon>Bacteria</taxon>
        <taxon>Pseudomonadati</taxon>
        <taxon>Pseudomonadota</taxon>
        <taxon>Alphaproteobacteria</taxon>
        <taxon>Hyphomicrobiales</taxon>
        <taxon>Nitrobacteraceae</taxon>
        <taxon>Bradyrhizobium</taxon>
    </lineage>
</organism>
<dbReference type="Pfam" id="PF13683">
    <property type="entry name" value="rve_3"/>
    <property type="match status" value="1"/>
</dbReference>
<dbReference type="Gene3D" id="3.30.420.10">
    <property type="entry name" value="Ribonuclease H-like superfamily/Ribonuclease H"/>
    <property type="match status" value="1"/>
</dbReference>
<dbReference type="SUPFAM" id="SSF53098">
    <property type="entry name" value="Ribonuclease H-like"/>
    <property type="match status" value="1"/>
</dbReference>
<dbReference type="PROSITE" id="PS50994">
    <property type="entry name" value="INTEGRASE"/>
    <property type="match status" value="1"/>
</dbReference>
<proteinExistence type="predicted"/>